<evidence type="ECO:0000313" key="1">
    <source>
        <dbReference type="EMBL" id="EEF23233.1"/>
    </source>
</evidence>
<evidence type="ECO:0000313" key="2">
    <source>
        <dbReference type="Proteomes" id="UP000008311"/>
    </source>
</evidence>
<reference evidence="2" key="1">
    <citation type="journal article" date="2010" name="Nat. Biotechnol.">
        <title>Draft genome sequence of the oilseed species Ricinus communis.</title>
        <authorList>
            <person name="Chan A.P."/>
            <person name="Crabtree J."/>
            <person name="Zhao Q."/>
            <person name="Lorenzi H."/>
            <person name="Orvis J."/>
            <person name="Puiu D."/>
            <person name="Melake-Berhan A."/>
            <person name="Jones K.M."/>
            <person name="Redman J."/>
            <person name="Chen G."/>
            <person name="Cahoon E.B."/>
            <person name="Gedil M."/>
            <person name="Stanke M."/>
            <person name="Haas B.J."/>
            <person name="Wortman J.R."/>
            <person name="Fraser-Liggett C.M."/>
            <person name="Ravel J."/>
            <person name="Rabinowicz P.D."/>
        </authorList>
    </citation>
    <scope>NUCLEOTIDE SEQUENCE [LARGE SCALE GENOMIC DNA]</scope>
    <source>
        <strain evidence="2">cv. Hale</strain>
    </source>
</reference>
<gene>
    <name evidence="1" type="ORF">RCOM_2025650</name>
</gene>
<keyword evidence="2" id="KW-1185">Reference proteome</keyword>
<dbReference type="Proteomes" id="UP000008311">
    <property type="component" value="Unassembled WGS sequence"/>
</dbReference>
<dbReference type="EMBL" id="EQ987163">
    <property type="protein sequence ID" value="EEF23233.1"/>
    <property type="molecule type" value="Genomic_DNA"/>
</dbReference>
<dbReference type="InParanoid" id="B9TLN0"/>
<organism evidence="1 2">
    <name type="scientific">Ricinus communis</name>
    <name type="common">Castor bean</name>
    <dbReference type="NCBI Taxonomy" id="3988"/>
    <lineage>
        <taxon>Eukaryota</taxon>
        <taxon>Viridiplantae</taxon>
        <taxon>Streptophyta</taxon>
        <taxon>Embryophyta</taxon>
        <taxon>Tracheophyta</taxon>
        <taxon>Spermatophyta</taxon>
        <taxon>Magnoliopsida</taxon>
        <taxon>eudicotyledons</taxon>
        <taxon>Gunneridae</taxon>
        <taxon>Pentapetalae</taxon>
        <taxon>rosids</taxon>
        <taxon>fabids</taxon>
        <taxon>Malpighiales</taxon>
        <taxon>Euphorbiaceae</taxon>
        <taxon>Acalyphoideae</taxon>
        <taxon>Acalypheae</taxon>
        <taxon>Ricinus</taxon>
    </lineage>
</organism>
<proteinExistence type="predicted"/>
<name>B9TLN0_RICCO</name>
<dbReference type="AlphaFoldDB" id="B9TLN0"/>
<accession>B9TLN0</accession>
<protein>
    <submittedName>
        <fullName evidence="1">Uncharacterized protein</fullName>
    </submittedName>
</protein>
<sequence length="117" mass="13043">MSSSAHYAERYRGISSPGTTGYRPLLRTPLSAAWSAPLLPRPAALRPLYGPDSARFCCLSCFRPWSDTCWAACSWYWSPGYSEIARRCKSTTGSIASSYWLRAPTVSLTVVTMRRKP</sequence>